<dbReference type="Pfam" id="PF00805">
    <property type="entry name" value="Pentapeptide"/>
    <property type="match status" value="1"/>
</dbReference>
<dbReference type="Proteomes" id="UP001589693">
    <property type="component" value="Unassembled WGS sequence"/>
</dbReference>
<proteinExistence type="predicted"/>
<accession>A0ABV6A5M6</accession>
<evidence type="ECO:0000313" key="2">
    <source>
        <dbReference type="Proteomes" id="UP001589693"/>
    </source>
</evidence>
<organism evidence="1 2">
    <name type="scientific">Allokutzneria oryzae</name>
    <dbReference type="NCBI Taxonomy" id="1378989"/>
    <lineage>
        <taxon>Bacteria</taxon>
        <taxon>Bacillati</taxon>
        <taxon>Actinomycetota</taxon>
        <taxon>Actinomycetes</taxon>
        <taxon>Pseudonocardiales</taxon>
        <taxon>Pseudonocardiaceae</taxon>
        <taxon>Allokutzneria</taxon>
    </lineage>
</organism>
<protein>
    <submittedName>
        <fullName evidence="1">Pentapeptide repeat-containing protein</fullName>
    </submittedName>
</protein>
<name>A0ABV6A5M6_9PSEU</name>
<gene>
    <name evidence="1" type="ORF">ACFFQA_31435</name>
</gene>
<dbReference type="Gene3D" id="2.160.20.80">
    <property type="entry name" value="E3 ubiquitin-protein ligase SopA"/>
    <property type="match status" value="1"/>
</dbReference>
<sequence>MDVDRQINNTLKGEVTGTSIQAGIINGDIHVYERQYKEEFRSLKGYIPPLLSSTIEDLSSSNPFVRISAVEHSDEIGQENPELRQAVINIFCAYLRLPRLGIDAFNSGQPDKECRQEIQVRFAIQECIRKHLSLEITAERGPDGYYPPQEQLRKFLWSDMSLNLSGATLVDFDLSGCSIDEVNFRATRFIGNFADFRSSIFYERPKFDLAQFRCPAQFSSAYFNRGASLKEAQFYCAASFQEAYFTGPIYFDEAYFTYEPLIKDCRYS</sequence>
<reference evidence="1 2" key="1">
    <citation type="submission" date="2024-09" db="EMBL/GenBank/DDBJ databases">
        <authorList>
            <person name="Sun Q."/>
            <person name="Mori K."/>
        </authorList>
    </citation>
    <scope>NUCLEOTIDE SEQUENCE [LARGE SCALE GENOMIC DNA]</scope>
    <source>
        <strain evidence="1 2">TBRC 7907</strain>
    </source>
</reference>
<comment type="caution">
    <text evidence="1">The sequence shown here is derived from an EMBL/GenBank/DDBJ whole genome shotgun (WGS) entry which is preliminary data.</text>
</comment>
<evidence type="ECO:0000313" key="1">
    <source>
        <dbReference type="EMBL" id="MFB9908472.1"/>
    </source>
</evidence>
<dbReference type="InterPro" id="IPR001646">
    <property type="entry name" value="5peptide_repeat"/>
</dbReference>
<dbReference type="RefSeq" id="WP_377860217.1">
    <property type="nucleotide sequence ID" value="NZ_JBHLZU010000027.1"/>
</dbReference>
<dbReference type="EMBL" id="JBHLZU010000027">
    <property type="protein sequence ID" value="MFB9908472.1"/>
    <property type="molecule type" value="Genomic_DNA"/>
</dbReference>
<keyword evidence="2" id="KW-1185">Reference proteome</keyword>